<dbReference type="AlphaFoldDB" id="A0AAN7WTD4"/>
<feature type="compositionally biased region" description="Polar residues" evidence="1">
    <location>
        <begin position="34"/>
        <end position="44"/>
    </location>
</feature>
<evidence type="ECO:0000313" key="3">
    <source>
        <dbReference type="Proteomes" id="UP001346869"/>
    </source>
</evidence>
<protein>
    <submittedName>
        <fullName evidence="2">Uncharacterized protein</fullName>
    </submittedName>
</protein>
<organism evidence="2 3">
    <name type="scientific">Eleginops maclovinus</name>
    <name type="common">Patagonian blennie</name>
    <name type="synonym">Eleginus maclovinus</name>
    <dbReference type="NCBI Taxonomy" id="56733"/>
    <lineage>
        <taxon>Eukaryota</taxon>
        <taxon>Metazoa</taxon>
        <taxon>Chordata</taxon>
        <taxon>Craniata</taxon>
        <taxon>Vertebrata</taxon>
        <taxon>Euteleostomi</taxon>
        <taxon>Actinopterygii</taxon>
        <taxon>Neopterygii</taxon>
        <taxon>Teleostei</taxon>
        <taxon>Neoteleostei</taxon>
        <taxon>Acanthomorphata</taxon>
        <taxon>Eupercaria</taxon>
        <taxon>Perciformes</taxon>
        <taxon>Notothenioidei</taxon>
        <taxon>Eleginopidae</taxon>
        <taxon>Eleginops</taxon>
    </lineage>
</organism>
<proteinExistence type="predicted"/>
<dbReference type="Proteomes" id="UP001346869">
    <property type="component" value="Unassembled WGS sequence"/>
</dbReference>
<name>A0AAN7WTD4_ELEMC</name>
<comment type="caution">
    <text evidence="2">The sequence shown here is derived from an EMBL/GenBank/DDBJ whole genome shotgun (WGS) entry which is preliminary data.</text>
</comment>
<dbReference type="EMBL" id="JAUZQC010000024">
    <property type="protein sequence ID" value="KAK5849182.1"/>
    <property type="molecule type" value="Genomic_DNA"/>
</dbReference>
<feature type="compositionally biased region" description="Basic and acidic residues" evidence="1">
    <location>
        <begin position="10"/>
        <end position="32"/>
    </location>
</feature>
<evidence type="ECO:0000256" key="1">
    <source>
        <dbReference type="SAM" id="MobiDB-lite"/>
    </source>
</evidence>
<sequence>MDRGIPQGGREGEGRRTAGEREDEGVADRLKYSSDPSRGASQLQHEGLLMTEQQRREKNAARVRWGWRGVADACLLTSGSNKDWQGCGLGVATPEADNTDRTPSTAGPAL</sequence>
<accession>A0AAN7WTD4</accession>
<reference evidence="2 3" key="1">
    <citation type="journal article" date="2023" name="Genes (Basel)">
        <title>Chromosome-Level Genome Assembly and Circadian Gene Repertoire of the Patagonia Blennie Eleginops maclovinus-The Closest Ancestral Proxy of Antarctic Cryonotothenioids.</title>
        <authorList>
            <person name="Cheng C.C."/>
            <person name="Rivera-Colon A.G."/>
            <person name="Minhas B.F."/>
            <person name="Wilson L."/>
            <person name="Rayamajhi N."/>
            <person name="Vargas-Chacoff L."/>
            <person name="Catchen J.M."/>
        </authorList>
    </citation>
    <scope>NUCLEOTIDE SEQUENCE [LARGE SCALE GENOMIC DNA]</scope>
    <source>
        <strain evidence="2">JMC-PN-2008</strain>
    </source>
</reference>
<reference evidence="2 3" key="2">
    <citation type="journal article" date="2023" name="Mol. Biol. Evol.">
        <title>Genomics of Secondarily Temperate Adaptation in the Only Non-Antarctic Icefish.</title>
        <authorList>
            <person name="Rivera-Colon A.G."/>
            <person name="Rayamajhi N."/>
            <person name="Minhas B.F."/>
            <person name="Madrigal G."/>
            <person name="Bilyk K.T."/>
            <person name="Yoon V."/>
            <person name="Hune M."/>
            <person name="Gregory S."/>
            <person name="Cheng C.H.C."/>
            <person name="Catchen J.M."/>
        </authorList>
    </citation>
    <scope>NUCLEOTIDE SEQUENCE [LARGE SCALE GENOMIC DNA]</scope>
    <source>
        <strain evidence="2">JMC-PN-2008</strain>
    </source>
</reference>
<gene>
    <name evidence="2" type="ORF">PBY51_008843</name>
</gene>
<feature type="region of interest" description="Disordered" evidence="1">
    <location>
        <begin position="1"/>
        <end position="59"/>
    </location>
</feature>
<evidence type="ECO:0000313" key="2">
    <source>
        <dbReference type="EMBL" id="KAK5849182.1"/>
    </source>
</evidence>
<keyword evidence="3" id="KW-1185">Reference proteome</keyword>